<dbReference type="RefSeq" id="XP_046015096.1">
    <property type="nucleotide sequence ID" value="XM_046153150.1"/>
</dbReference>
<sequence length="175" mass="18871">MRAAFRSLSLRSSLARASAITTPRPLVPSSTTPARRPPQSAQLYPQHSRTMADYTHINSSEAAPALGPYSHAIKTPTAIYLSGSIPCDAQGNLVEGTIGDKTAAVFKNIKAVLEAADSSIERIVKVTIFLTDMANFADVNTEYAKWIQHKPARSCVAVKQLPKNVDVEIEVIALP</sequence>
<keyword evidence="4" id="KW-1185">Reference proteome</keyword>
<dbReference type="InterPro" id="IPR006175">
    <property type="entry name" value="YjgF/YER057c/UK114"/>
</dbReference>
<dbReference type="Proteomes" id="UP000756346">
    <property type="component" value="Unassembled WGS sequence"/>
</dbReference>
<feature type="region of interest" description="Disordered" evidence="2">
    <location>
        <begin position="21"/>
        <end position="42"/>
    </location>
</feature>
<dbReference type="InterPro" id="IPR035959">
    <property type="entry name" value="RutC-like_sf"/>
</dbReference>
<dbReference type="OrthoDB" id="309640at2759"/>
<dbReference type="Pfam" id="PF01042">
    <property type="entry name" value="Ribonuc_L-PSP"/>
    <property type="match status" value="1"/>
</dbReference>
<organism evidence="3 4">
    <name type="scientific">Microdochium trichocladiopsis</name>
    <dbReference type="NCBI Taxonomy" id="1682393"/>
    <lineage>
        <taxon>Eukaryota</taxon>
        <taxon>Fungi</taxon>
        <taxon>Dikarya</taxon>
        <taxon>Ascomycota</taxon>
        <taxon>Pezizomycotina</taxon>
        <taxon>Sordariomycetes</taxon>
        <taxon>Xylariomycetidae</taxon>
        <taxon>Xylariales</taxon>
        <taxon>Microdochiaceae</taxon>
        <taxon>Microdochium</taxon>
    </lineage>
</organism>
<dbReference type="EMBL" id="JAGTJQ010000003">
    <property type="protein sequence ID" value="KAH7035003.1"/>
    <property type="molecule type" value="Genomic_DNA"/>
</dbReference>
<dbReference type="Gene3D" id="3.30.1330.40">
    <property type="entry name" value="RutC-like"/>
    <property type="match status" value="1"/>
</dbReference>
<dbReference type="InterPro" id="IPR006056">
    <property type="entry name" value="RidA"/>
</dbReference>
<proteinExistence type="inferred from homology"/>
<dbReference type="GO" id="GO:0005739">
    <property type="term" value="C:mitochondrion"/>
    <property type="evidence" value="ECO:0007669"/>
    <property type="project" value="TreeGrafter"/>
</dbReference>
<evidence type="ECO:0000313" key="3">
    <source>
        <dbReference type="EMBL" id="KAH7035003.1"/>
    </source>
</evidence>
<comment type="caution">
    <text evidence="3">The sequence shown here is derived from an EMBL/GenBank/DDBJ whole genome shotgun (WGS) entry which is preliminary data.</text>
</comment>
<dbReference type="InterPro" id="IPR019897">
    <property type="entry name" value="RidA_CS"/>
</dbReference>
<dbReference type="AlphaFoldDB" id="A0A9P8YAN2"/>
<evidence type="ECO:0000256" key="1">
    <source>
        <dbReference type="ARBA" id="ARBA00010552"/>
    </source>
</evidence>
<gene>
    <name evidence="3" type="ORF">B0I36DRAFT_317399</name>
</gene>
<accession>A0A9P8YAN2</accession>
<dbReference type="CDD" id="cd00448">
    <property type="entry name" value="YjgF_YER057c_UK114_family"/>
    <property type="match status" value="1"/>
</dbReference>
<dbReference type="NCBIfam" id="TIGR00004">
    <property type="entry name" value="Rid family detoxifying hydrolase"/>
    <property type="match status" value="1"/>
</dbReference>
<dbReference type="PANTHER" id="PTHR11803:SF58">
    <property type="entry name" value="PROTEIN HMF1-RELATED"/>
    <property type="match status" value="1"/>
</dbReference>
<comment type="similarity">
    <text evidence="1">Belongs to the RutC family.</text>
</comment>
<dbReference type="PROSITE" id="PS01094">
    <property type="entry name" value="UPF0076"/>
    <property type="match status" value="1"/>
</dbReference>
<dbReference type="SUPFAM" id="SSF55298">
    <property type="entry name" value="YjgF-like"/>
    <property type="match status" value="1"/>
</dbReference>
<dbReference type="GeneID" id="70182696"/>
<dbReference type="PANTHER" id="PTHR11803">
    <property type="entry name" value="2-IMINOBUTANOATE/2-IMINOPROPANOATE DEAMINASE RIDA"/>
    <property type="match status" value="1"/>
</dbReference>
<name>A0A9P8YAN2_9PEZI</name>
<feature type="compositionally biased region" description="Polar residues" evidence="2">
    <location>
        <begin position="28"/>
        <end position="42"/>
    </location>
</feature>
<evidence type="ECO:0000256" key="2">
    <source>
        <dbReference type="SAM" id="MobiDB-lite"/>
    </source>
</evidence>
<reference evidence="3" key="1">
    <citation type="journal article" date="2021" name="Nat. Commun.">
        <title>Genetic determinants of endophytism in the Arabidopsis root mycobiome.</title>
        <authorList>
            <person name="Mesny F."/>
            <person name="Miyauchi S."/>
            <person name="Thiergart T."/>
            <person name="Pickel B."/>
            <person name="Atanasova L."/>
            <person name="Karlsson M."/>
            <person name="Huettel B."/>
            <person name="Barry K.W."/>
            <person name="Haridas S."/>
            <person name="Chen C."/>
            <person name="Bauer D."/>
            <person name="Andreopoulos W."/>
            <person name="Pangilinan J."/>
            <person name="LaButti K."/>
            <person name="Riley R."/>
            <person name="Lipzen A."/>
            <person name="Clum A."/>
            <person name="Drula E."/>
            <person name="Henrissat B."/>
            <person name="Kohler A."/>
            <person name="Grigoriev I.V."/>
            <person name="Martin F.M."/>
            <person name="Hacquard S."/>
        </authorList>
    </citation>
    <scope>NUCLEOTIDE SEQUENCE</scope>
    <source>
        <strain evidence="3">MPI-CAGE-CH-0230</strain>
    </source>
</reference>
<evidence type="ECO:0000313" key="4">
    <source>
        <dbReference type="Proteomes" id="UP000756346"/>
    </source>
</evidence>
<protein>
    <submittedName>
        <fullName evidence="3">Endoribonuclease L-PSP-domain-containing protein</fullName>
    </submittedName>
</protein>
<dbReference type="FunFam" id="3.30.1330.40:FF:000001">
    <property type="entry name" value="L-PSP family endoribonuclease"/>
    <property type="match status" value="1"/>
</dbReference>
<dbReference type="GO" id="GO:0019239">
    <property type="term" value="F:deaminase activity"/>
    <property type="evidence" value="ECO:0007669"/>
    <property type="project" value="TreeGrafter"/>
</dbReference>
<dbReference type="GO" id="GO:0005829">
    <property type="term" value="C:cytosol"/>
    <property type="evidence" value="ECO:0007669"/>
    <property type="project" value="TreeGrafter"/>
</dbReference>